<dbReference type="PANTHER" id="PTHR21445:SF0">
    <property type="entry name" value="APURINIC-APYRIMIDINIC ENDONUCLEASE"/>
    <property type="match status" value="1"/>
</dbReference>
<dbReference type="Gene3D" id="3.20.20.150">
    <property type="entry name" value="Divalent-metal-dependent TIM barrel enzymes"/>
    <property type="match status" value="1"/>
</dbReference>
<dbReference type="AlphaFoldDB" id="A0A497F1V0"/>
<dbReference type="InterPro" id="IPR036237">
    <property type="entry name" value="Xyl_isomerase-like_sf"/>
</dbReference>
<dbReference type="InterPro" id="IPR013022">
    <property type="entry name" value="Xyl_isomerase-like_TIM-brl"/>
</dbReference>
<protein>
    <recommendedName>
        <fullName evidence="1">Xylose isomerase-like TIM barrel domain-containing protein</fullName>
    </recommendedName>
</protein>
<evidence type="ECO:0000259" key="1">
    <source>
        <dbReference type="Pfam" id="PF01261"/>
    </source>
</evidence>
<dbReference type="GO" id="GO:0003906">
    <property type="term" value="F:DNA-(apurinic or apyrimidinic site) endonuclease activity"/>
    <property type="evidence" value="ECO:0007669"/>
    <property type="project" value="TreeGrafter"/>
</dbReference>
<dbReference type="PANTHER" id="PTHR21445">
    <property type="entry name" value="ENDONUCLEASE IV ENDODEOXYRIBONUCLEASE IV"/>
    <property type="match status" value="1"/>
</dbReference>
<accession>A0A497F1V0</accession>
<dbReference type="Pfam" id="PF01261">
    <property type="entry name" value="AP_endonuc_2"/>
    <property type="match status" value="1"/>
</dbReference>
<dbReference type="Proteomes" id="UP000269499">
    <property type="component" value="Unassembled WGS sequence"/>
</dbReference>
<feature type="domain" description="Xylose isomerase-like TIM barrel" evidence="1">
    <location>
        <begin position="69"/>
        <end position="282"/>
    </location>
</feature>
<gene>
    <name evidence="2" type="ORF">DRJ26_03430</name>
</gene>
<proteinExistence type="predicted"/>
<dbReference type="GO" id="GO:0008270">
    <property type="term" value="F:zinc ion binding"/>
    <property type="evidence" value="ECO:0007669"/>
    <property type="project" value="InterPro"/>
</dbReference>
<dbReference type="GO" id="GO:0006284">
    <property type="term" value="P:base-excision repair"/>
    <property type="evidence" value="ECO:0007669"/>
    <property type="project" value="TreeGrafter"/>
</dbReference>
<sequence>MKLGVSGFNVGKRSRIEPLDYLAIRSEFETLKSIGGLVDELIFTECALGEELTEEMAKKGLLLYPTISEMKRIGQIAKEVGVEIGGHASFLVNFASPNIKKRSASRGHLTALCKRLAAAKGVYGVTHLGFLGGYKEEEVKAIVEDELGKILNSTEVQLLVENSGKRKAVGSLQFVVDLAEDLGVKICLDWAHLHAYTRGGIRSEGDVVKVVDLIESRLGRFDEWVPVMHISGIKYGASGEIEHLGLQESDFNWYAVIKVLTESGINGILICESPKRWNGDLELLKKAILGEEVKVRKTAQRSIMDWIKEGK</sequence>
<dbReference type="GO" id="GO:0003677">
    <property type="term" value="F:DNA binding"/>
    <property type="evidence" value="ECO:0007669"/>
    <property type="project" value="InterPro"/>
</dbReference>
<dbReference type="SMART" id="SM00518">
    <property type="entry name" value="AP2Ec"/>
    <property type="match status" value="1"/>
</dbReference>
<evidence type="ECO:0000313" key="3">
    <source>
        <dbReference type="Proteomes" id="UP000269499"/>
    </source>
</evidence>
<dbReference type="GO" id="GO:0008081">
    <property type="term" value="F:phosphoric diester hydrolase activity"/>
    <property type="evidence" value="ECO:0007669"/>
    <property type="project" value="TreeGrafter"/>
</dbReference>
<evidence type="ECO:0000313" key="2">
    <source>
        <dbReference type="EMBL" id="RLE53376.1"/>
    </source>
</evidence>
<dbReference type="EMBL" id="QMRA01000069">
    <property type="protein sequence ID" value="RLE53376.1"/>
    <property type="molecule type" value="Genomic_DNA"/>
</dbReference>
<organism evidence="2 3">
    <name type="scientific">Thermoproteota archaeon</name>
    <dbReference type="NCBI Taxonomy" id="2056631"/>
    <lineage>
        <taxon>Archaea</taxon>
        <taxon>Thermoproteota</taxon>
    </lineage>
</organism>
<reference evidence="2 3" key="1">
    <citation type="submission" date="2018-06" db="EMBL/GenBank/DDBJ databases">
        <title>Extensive metabolic versatility and redundancy in microbially diverse, dynamic hydrothermal sediments.</title>
        <authorList>
            <person name="Dombrowski N."/>
            <person name="Teske A."/>
            <person name="Baker B.J."/>
        </authorList>
    </citation>
    <scope>NUCLEOTIDE SEQUENCE [LARGE SCALE GENOMIC DNA]</scope>
    <source>
        <strain evidence="2">B20_G2</strain>
    </source>
</reference>
<name>A0A497F1V0_9CREN</name>
<dbReference type="SUPFAM" id="SSF51658">
    <property type="entry name" value="Xylose isomerase-like"/>
    <property type="match status" value="1"/>
</dbReference>
<dbReference type="InterPro" id="IPR001719">
    <property type="entry name" value="AP_endonuc_2"/>
</dbReference>
<comment type="caution">
    <text evidence="2">The sequence shown here is derived from an EMBL/GenBank/DDBJ whole genome shotgun (WGS) entry which is preliminary data.</text>
</comment>